<organism evidence="2 3">
    <name type="scientific">Epilithonimonas hominis</name>
    <dbReference type="NCBI Taxonomy" id="420404"/>
    <lineage>
        <taxon>Bacteria</taxon>
        <taxon>Pseudomonadati</taxon>
        <taxon>Bacteroidota</taxon>
        <taxon>Flavobacteriia</taxon>
        <taxon>Flavobacteriales</taxon>
        <taxon>Weeksellaceae</taxon>
        <taxon>Chryseobacterium group</taxon>
        <taxon>Epilithonimonas</taxon>
    </lineage>
</organism>
<proteinExistence type="predicted"/>
<sequence>MQEQANITQEKIFELYGDYLLHHGEKPKNVYLFAKENDFEEKEFYHYFSGFEQIEREILNHLFTKSLELASEMNSSSEVTTKEKLLNVYYIFFENMTMNRSLVLSILGSNKIHNIKTLQNLRETHKQFVNTLNFNEWEMIEKAKEDIRKLNEKSRQEMLWLHLVSAIDFWKKDTSPDFEKTDIFIEKTIDTGFELMDNEPLRKVFDLGKFLWKEKFKTKI</sequence>
<evidence type="ECO:0000259" key="1">
    <source>
        <dbReference type="Pfam" id="PF17931"/>
    </source>
</evidence>
<name>A0A1H6HXC9_9FLAO</name>
<evidence type="ECO:0000313" key="2">
    <source>
        <dbReference type="EMBL" id="SEH39734.1"/>
    </source>
</evidence>
<dbReference type="STRING" id="420404.SAMN05421793_102129"/>
<dbReference type="RefSeq" id="WP_089767929.1">
    <property type="nucleotide sequence ID" value="NZ_FNWX01000002.1"/>
</dbReference>
<dbReference type="Gene3D" id="1.10.357.10">
    <property type="entry name" value="Tetracycline Repressor, domain 2"/>
    <property type="match status" value="1"/>
</dbReference>
<feature type="domain" description="Tetracyclin repressor-like C-terminal" evidence="1">
    <location>
        <begin position="84"/>
        <end position="211"/>
    </location>
</feature>
<dbReference type="InterPro" id="IPR036271">
    <property type="entry name" value="Tet_transcr_reg_TetR-rel_C_sf"/>
</dbReference>
<gene>
    <name evidence="2" type="ORF">SAMN05421793_102129</name>
</gene>
<dbReference type="Proteomes" id="UP000198555">
    <property type="component" value="Unassembled WGS sequence"/>
</dbReference>
<reference evidence="3" key="1">
    <citation type="submission" date="2016-10" db="EMBL/GenBank/DDBJ databases">
        <authorList>
            <person name="Varghese N."/>
            <person name="Submissions S."/>
        </authorList>
    </citation>
    <scope>NUCLEOTIDE SEQUENCE [LARGE SCALE GENOMIC DNA]</scope>
    <source>
        <strain evidence="3">DSM 19326</strain>
    </source>
</reference>
<keyword evidence="3" id="KW-1185">Reference proteome</keyword>
<dbReference type="EMBL" id="FNWX01000002">
    <property type="protein sequence ID" value="SEH39734.1"/>
    <property type="molecule type" value="Genomic_DNA"/>
</dbReference>
<dbReference type="SUPFAM" id="SSF48498">
    <property type="entry name" value="Tetracyclin repressor-like, C-terminal domain"/>
    <property type="match status" value="1"/>
</dbReference>
<evidence type="ECO:0000313" key="3">
    <source>
        <dbReference type="Proteomes" id="UP000198555"/>
    </source>
</evidence>
<dbReference type="AlphaFoldDB" id="A0A1H6HXC9"/>
<protein>
    <recommendedName>
        <fullName evidence="1">Tetracyclin repressor-like C-terminal domain-containing protein</fullName>
    </recommendedName>
</protein>
<dbReference type="InterPro" id="IPR041673">
    <property type="entry name" value="TetR_C_23"/>
</dbReference>
<dbReference type="Pfam" id="PF17931">
    <property type="entry name" value="TetR_C_23"/>
    <property type="match status" value="1"/>
</dbReference>
<accession>A0A1H6HXC9</accession>